<reference evidence="3" key="1">
    <citation type="submission" date="2018-07" db="EMBL/GenBank/DDBJ databases">
        <title>Genome sequence of Erythrobacter strain YH-07, an antagonistic bacterium isolated from Yellow Sea.</title>
        <authorList>
            <person name="Tang T."/>
            <person name="Liu Q."/>
            <person name="Sun X."/>
        </authorList>
    </citation>
    <scope>NUCLEOTIDE SEQUENCE [LARGE SCALE GENOMIC DNA]</scope>
    <source>
        <strain evidence="3">YH-07</strain>
    </source>
</reference>
<dbReference type="SUPFAM" id="SSF53474">
    <property type="entry name" value="alpha/beta-Hydrolases"/>
    <property type="match status" value="1"/>
</dbReference>
<dbReference type="Gene3D" id="3.40.50.1820">
    <property type="entry name" value="alpha/beta hydrolase"/>
    <property type="match status" value="1"/>
</dbReference>
<feature type="domain" description="HTH luxR-type" evidence="1">
    <location>
        <begin position="186"/>
        <end position="243"/>
    </location>
</feature>
<dbReference type="GO" id="GO:0006355">
    <property type="term" value="P:regulation of DNA-templated transcription"/>
    <property type="evidence" value="ECO:0007669"/>
    <property type="project" value="InterPro"/>
</dbReference>
<dbReference type="KEGG" id="err:DVR09_04595"/>
<dbReference type="OrthoDB" id="8107794at2"/>
<dbReference type="EMBL" id="CP031357">
    <property type="protein sequence ID" value="AXK41710.1"/>
    <property type="molecule type" value="Genomic_DNA"/>
</dbReference>
<dbReference type="RefSeq" id="WP_115415897.1">
    <property type="nucleotide sequence ID" value="NZ_CP031357.1"/>
</dbReference>
<name>A0A345YCQ8_9SPHN</name>
<evidence type="ECO:0000313" key="2">
    <source>
        <dbReference type="EMBL" id="AXK41710.1"/>
    </source>
</evidence>
<dbReference type="InterPro" id="IPR029058">
    <property type="entry name" value="AB_hydrolase_fold"/>
</dbReference>
<dbReference type="InterPro" id="IPR036388">
    <property type="entry name" value="WH-like_DNA-bd_sf"/>
</dbReference>
<dbReference type="InterPro" id="IPR000792">
    <property type="entry name" value="Tscrpt_reg_LuxR_C"/>
</dbReference>
<dbReference type="SUPFAM" id="SSF46894">
    <property type="entry name" value="C-terminal effector domain of the bipartite response regulators"/>
    <property type="match status" value="1"/>
</dbReference>
<evidence type="ECO:0000259" key="1">
    <source>
        <dbReference type="SMART" id="SM00421"/>
    </source>
</evidence>
<dbReference type="AlphaFoldDB" id="A0A345YCQ8"/>
<dbReference type="Proteomes" id="UP000254508">
    <property type="component" value="Chromosome"/>
</dbReference>
<dbReference type="Gene3D" id="1.10.10.10">
    <property type="entry name" value="Winged helix-like DNA-binding domain superfamily/Winged helix DNA-binding domain"/>
    <property type="match status" value="1"/>
</dbReference>
<dbReference type="GO" id="GO:0003677">
    <property type="term" value="F:DNA binding"/>
    <property type="evidence" value="ECO:0007669"/>
    <property type="project" value="InterPro"/>
</dbReference>
<gene>
    <name evidence="2" type="ORF">DVR09_04595</name>
</gene>
<organism evidence="2 3">
    <name type="scientific">Erythrobacter aureus</name>
    <dbReference type="NCBI Taxonomy" id="2182384"/>
    <lineage>
        <taxon>Bacteria</taxon>
        <taxon>Pseudomonadati</taxon>
        <taxon>Pseudomonadota</taxon>
        <taxon>Alphaproteobacteria</taxon>
        <taxon>Sphingomonadales</taxon>
        <taxon>Erythrobacteraceae</taxon>
        <taxon>Erythrobacter/Porphyrobacter group</taxon>
        <taxon>Erythrobacter</taxon>
    </lineage>
</organism>
<accession>A0A345YCQ8</accession>
<proteinExistence type="predicted"/>
<keyword evidence="3" id="KW-1185">Reference proteome</keyword>
<dbReference type="InterPro" id="IPR016032">
    <property type="entry name" value="Sig_transdc_resp-reg_C-effctor"/>
</dbReference>
<evidence type="ECO:0000313" key="3">
    <source>
        <dbReference type="Proteomes" id="UP000254508"/>
    </source>
</evidence>
<dbReference type="SMART" id="SM00421">
    <property type="entry name" value="HTH_LUXR"/>
    <property type="match status" value="1"/>
</dbReference>
<protein>
    <recommendedName>
        <fullName evidence="1">HTH luxR-type domain-containing protein</fullName>
    </recommendedName>
</protein>
<sequence length="549" mass="60743">MPIKLNSTQLEDVVAQTYSAIARPDRVIELLGTVSRFPERSADSTSALETHLANAASIIDQMYPHNADDLAALDTQGDRVPDSDLAMDAAQRVVHVNTAILADPAFIPGQFLPDWVLDGVGRGVPERECLPRNETPRLVRLHCSEDDVDGSWFMVRREELSEGLRYHFFAVRMQWDDRHGLSFQDALGLSDVETMLLRHLVRGGTLRGFADRRDRSLGTVRNQMKVLQRKLGVRSKEEVLLLYAGFASTMDGSANRTSPAPHECTNLLHSDDGSIAWEEMGDPQGRPVVFFHPLEGALMPNRAERAFRQHGLRIIAPWRPFHGDTSGEGFGQDGIESFAAKLSGLLEQLDVSRATAFATQAGAPYMMACIKRSPAIFDRAIGAGAFLPIGTESEMGLIPASHRMSIRAVRTAPAVARMYQRGMLAAIGSGSFHRFVEDFYDGYQRELDAVRHPELLSVFRRAASYSITSTLDGPIDTMQFWASDWSELFADIEVPLSLMYGTHDANMPRALVEAVSARLGLRRASFIENAGSFLLMDSPEAVARLLSER</sequence>